<evidence type="ECO:0000313" key="1">
    <source>
        <dbReference type="EMBL" id="MBD3720555.1"/>
    </source>
</evidence>
<accession>A0A927DZC9</accession>
<dbReference type="AlphaFoldDB" id="A0A927DZC9"/>
<organism evidence="1 2">
    <name type="scientific">Klebsiella pneumoniae</name>
    <dbReference type="NCBI Taxonomy" id="573"/>
    <lineage>
        <taxon>Bacteria</taxon>
        <taxon>Pseudomonadati</taxon>
        <taxon>Pseudomonadota</taxon>
        <taxon>Gammaproteobacteria</taxon>
        <taxon>Enterobacterales</taxon>
        <taxon>Enterobacteriaceae</taxon>
        <taxon>Klebsiella/Raoultella group</taxon>
        <taxon>Klebsiella</taxon>
        <taxon>Klebsiella pneumoniae complex</taxon>
    </lineage>
</organism>
<reference evidence="1" key="1">
    <citation type="submission" date="2020-07" db="EMBL/GenBank/DDBJ databases">
        <title>Clinical and genomic characterization of carbapenemase-producing Enterobacterales causing secondary infections during the COVID-19 crisis at a New York City hospital.</title>
        <authorList>
            <person name="Gomez-Simmonds A."/>
            <person name="Annavajhala M.K."/>
            <person name="Uhlemann A.-C."/>
        </authorList>
    </citation>
    <scope>NUCLEOTIDE SEQUENCE</scope>
    <source>
        <strain evidence="1">NK1594</strain>
    </source>
</reference>
<dbReference type="EMBL" id="JACXTF010000003">
    <property type="protein sequence ID" value="MBD3720555.1"/>
    <property type="molecule type" value="Genomic_DNA"/>
</dbReference>
<gene>
    <name evidence="1" type="ORF">IE988_29580</name>
</gene>
<name>A0A927DZC9_KLEPN</name>
<sequence>MWGLKPRGDVSSERAIVRTRNISCIKGDKTIDQPINGHVSFMGKNGVKGEVVMRNGKILGWAWGPVLLTGLAGGMERASQPAVGWGQPHLLAPVMF</sequence>
<comment type="caution">
    <text evidence="1">The sequence shown here is derived from an EMBL/GenBank/DDBJ whole genome shotgun (WGS) entry which is preliminary data.</text>
</comment>
<protein>
    <submittedName>
        <fullName evidence="1">Uncharacterized protein</fullName>
    </submittedName>
</protein>
<dbReference type="Proteomes" id="UP000622731">
    <property type="component" value="Unassembled WGS sequence"/>
</dbReference>
<proteinExistence type="predicted"/>
<evidence type="ECO:0000313" key="2">
    <source>
        <dbReference type="Proteomes" id="UP000622731"/>
    </source>
</evidence>